<comment type="caution">
    <text evidence="2">The sequence shown here is derived from an EMBL/GenBank/DDBJ whole genome shotgun (WGS) entry which is preliminary data.</text>
</comment>
<keyword evidence="3" id="KW-1185">Reference proteome</keyword>
<accession>A0ABD2LUH4</accession>
<protein>
    <submittedName>
        <fullName evidence="2">Uncharacterized protein</fullName>
    </submittedName>
</protein>
<reference evidence="2 3" key="1">
    <citation type="submission" date="2024-10" db="EMBL/GenBank/DDBJ databases">
        <authorList>
            <person name="Kim D."/>
        </authorList>
    </citation>
    <scope>NUCLEOTIDE SEQUENCE [LARGE SCALE GENOMIC DNA]</scope>
    <source>
        <strain evidence="2">BH-2024</strain>
    </source>
</reference>
<dbReference type="Proteomes" id="UP001620626">
    <property type="component" value="Unassembled WGS sequence"/>
</dbReference>
<feature type="compositionally biased region" description="Acidic residues" evidence="1">
    <location>
        <begin position="44"/>
        <end position="56"/>
    </location>
</feature>
<evidence type="ECO:0000313" key="2">
    <source>
        <dbReference type="EMBL" id="KAL3118892.1"/>
    </source>
</evidence>
<name>A0ABD2LUH4_9BILA</name>
<dbReference type="AlphaFoldDB" id="A0ABD2LUH4"/>
<sequence>MPPKRRRCCLDWSCEECRRKAAVKSIEADNQRAKRARPHFCEQEEREEEQEEEREEEKEKEREEEQDEEEEKEEEAVEEQEGTSADVVGVSGNG</sequence>
<dbReference type="EMBL" id="JBICBT010000261">
    <property type="protein sequence ID" value="KAL3118892.1"/>
    <property type="molecule type" value="Genomic_DNA"/>
</dbReference>
<organism evidence="2 3">
    <name type="scientific">Heterodera trifolii</name>
    <dbReference type="NCBI Taxonomy" id="157864"/>
    <lineage>
        <taxon>Eukaryota</taxon>
        <taxon>Metazoa</taxon>
        <taxon>Ecdysozoa</taxon>
        <taxon>Nematoda</taxon>
        <taxon>Chromadorea</taxon>
        <taxon>Rhabditida</taxon>
        <taxon>Tylenchina</taxon>
        <taxon>Tylenchomorpha</taxon>
        <taxon>Tylenchoidea</taxon>
        <taxon>Heteroderidae</taxon>
        <taxon>Heteroderinae</taxon>
        <taxon>Heterodera</taxon>
    </lineage>
</organism>
<proteinExistence type="predicted"/>
<gene>
    <name evidence="2" type="ORF">niasHT_008239</name>
</gene>
<feature type="region of interest" description="Disordered" evidence="1">
    <location>
        <begin position="21"/>
        <end position="94"/>
    </location>
</feature>
<feature type="compositionally biased region" description="Acidic residues" evidence="1">
    <location>
        <begin position="64"/>
        <end position="81"/>
    </location>
</feature>
<evidence type="ECO:0000313" key="3">
    <source>
        <dbReference type="Proteomes" id="UP001620626"/>
    </source>
</evidence>
<evidence type="ECO:0000256" key="1">
    <source>
        <dbReference type="SAM" id="MobiDB-lite"/>
    </source>
</evidence>